<evidence type="ECO:0000256" key="1">
    <source>
        <dbReference type="SAM" id="MobiDB-lite"/>
    </source>
</evidence>
<comment type="caution">
    <text evidence="3">The sequence shown here is derived from an EMBL/GenBank/DDBJ whole genome shotgun (WGS) entry which is preliminary data.</text>
</comment>
<feature type="compositionally biased region" description="Low complexity" evidence="1">
    <location>
        <begin position="13"/>
        <end position="22"/>
    </location>
</feature>
<reference evidence="4" key="1">
    <citation type="journal article" date="2019" name="Int. J. Syst. Evol. Microbiol.">
        <title>The Global Catalogue of Microorganisms (GCM) 10K type strain sequencing project: providing services to taxonomists for standard genome sequencing and annotation.</title>
        <authorList>
            <consortium name="The Broad Institute Genomics Platform"/>
            <consortium name="The Broad Institute Genome Sequencing Center for Infectious Disease"/>
            <person name="Wu L."/>
            <person name="Ma J."/>
        </authorList>
    </citation>
    <scope>NUCLEOTIDE SEQUENCE [LARGE SCALE GENOMIC DNA]</scope>
    <source>
        <strain evidence="4">JCM 10425</strain>
    </source>
</reference>
<feature type="signal peptide" evidence="2">
    <location>
        <begin position="1"/>
        <end position="18"/>
    </location>
</feature>
<accession>A0ABP3E5K0</accession>
<feature type="region of interest" description="Disordered" evidence="1">
    <location>
        <begin position="13"/>
        <end position="33"/>
    </location>
</feature>
<gene>
    <name evidence="3" type="ORF">GCM10009539_42930</name>
</gene>
<sequence length="215" mass="24108">MVAAAVGGIAAPASAAAAAPQAPSSPPPLTTSRTIDAFDWKNATLDTPWTRARLRDGLRCPSGRVTFREVAPDESDYGQVIRGRATLLVRKVDTADVNRDGRPDVLVHFLCQRTNKDVGYSWYYVYTFTKVRGYHGSFKGYRPQVLDFVTSSDFASNGRWNITAIDARRGGVDVEQWVRARRSFTVDRTFRWTERWGLVPNRPLPIHPEADRAPR</sequence>
<organism evidence="3 4">
    <name type="scientific">Cryptosporangium japonicum</name>
    <dbReference type="NCBI Taxonomy" id="80872"/>
    <lineage>
        <taxon>Bacteria</taxon>
        <taxon>Bacillati</taxon>
        <taxon>Actinomycetota</taxon>
        <taxon>Actinomycetes</taxon>
        <taxon>Cryptosporangiales</taxon>
        <taxon>Cryptosporangiaceae</taxon>
        <taxon>Cryptosporangium</taxon>
    </lineage>
</organism>
<keyword evidence="2" id="KW-0732">Signal</keyword>
<feature type="chain" id="PRO_5047121514" description="Lipoprotein" evidence="2">
    <location>
        <begin position="19"/>
        <end position="215"/>
    </location>
</feature>
<proteinExistence type="predicted"/>
<dbReference type="EMBL" id="BAAAGX010000016">
    <property type="protein sequence ID" value="GAA0253144.1"/>
    <property type="molecule type" value="Genomic_DNA"/>
</dbReference>
<evidence type="ECO:0000256" key="2">
    <source>
        <dbReference type="SAM" id="SignalP"/>
    </source>
</evidence>
<protein>
    <recommendedName>
        <fullName evidence="5">Lipoprotein</fullName>
    </recommendedName>
</protein>
<evidence type="ECO:0000313" key="3">
    <source>
        <dbReference type="EMBL" id="GAA0253144.1"/>
    </source>
</evidence>
<name>A0ABP3E5K0_9ACTN</name>
<keyword evidence="4" id="KW-1185">Reference proteome</keyword>
<evidence type="ECO:0000313" key="4">
    <source>
        <dbReference type="Proteomes" id="UP001500967"/>
    </source>
</evidence>
<evidence type="ECO:0008006" key="5">
    <source>
        <dbReference type="Google" id="ProtNLM"/>
    </source>
</evidence>
<dbReference type="Proteomes" id="UP001500967">
    <property type="component" value="Unassembled WGS sequence"/>
</dbReference>